<comment type="subcellular location">
    <subcellularLocation>
        <location evidence="1">Membrane</location>
        <topology evidence="1">Multi-pass membrane protein</topology>
    </subcellularLocation>
</comment>
<keyword evidence="7 9" id="KW-0443">Lipid metabolism</keyword>
<dbReference type="Proteomes" id="UP000009022">
    <property type="component" value="Unassembled WGS sequence"/>
</dbReference>
<keyword evidence="14" id="KW-1185">Reference proteome</keyword>
<evidence type="ECO:0000256" key="4">
    <source>
        <dbReference type="ARBA" id="ARBA00022692"/>
    </source>
</evidence>
<dbReference type="PANTHER" id="PTHR12879:SF8">
    <property type="entry name" value="SPHINGOLIPID DELTA(4)-DESATURASE DES1"/>
    <property type="match status" value="1"/>
</dbReference>
<reference evidence="13 14" key="1">
    <citation type="journal article" date="2008" name="Nature">
        <title>The Trichoplax genome and the nature of placozoans.</title>
        <authorList>
            <person name="Srivastava M."/>
            <person name="Begovic E."/>
            <person name="Chapman J."/>
            <person name="Putnam N.H."/>
            <person name="Hellsten U."/>
            <person name="Kawashima T."/>
            <person name="Kuo A."/>
            <person name="Mitros T."/>
            <person name="Salamov A."/>
            <person name="Carpenter M.L."/>
            <person name="Signorovitch A.Y."/>
            <person name="Moreno M.A."/>
            <person name="Kamm K."/>
            <person name="Grimwood J."/>
            <person name="Schmutz J."/>
            <person name="Shapiro H."/>
            <person name="Grigoriev I.V."/>
            <person name="Buss L.W."/>
            <person name="Schierwater B."/>
            <person name="Dellaporta S.L."/>
            <person name="Rokhsar D.S."/>
        </authorList>
    </citation>
    <scope>NUCLEOTIDE SEQUENCE [LARGE SCALE GENOMIC DNA]</scope>
    <source>
        <strain evidence="13 14">Grell-BS-1999</strain>
    </source>
</reference>
<dbReference type="GO" id="GO:0046513">
    <property type="term" value="P:ceramide biosynthetic process"/>
    <property type="evidence" value="ECO:0000318"/>
    <property type="project" value="GO_Central"/>
</dbReference>
<keyword evidence="4 11" id="KW-0812">Transmembrane</keyword>
<dbReference type="KEGG" id="tad:TRIADDRAFT_50675"/>
<feature type="transmembrane region" description="Helical" evidence="11">
    <location>
        <begin position="152"/>
        <end position="172"/>
    </location>
</feature>
<dbReference type="InterPro" id="IPR011388">
    <property type="entry name" value="DES1/DES2"/>
</dbReference>
<evidence type="ECO:0000259" key="12">
    <source>
        <dbReference type="SMART" id="SM01269"/>
    </source>
</evidence>
<evidence type="ECO:0000256" key="6">
    <source>
        <dbReference type="ARBA" id="ARBA00023002"/>
    </source>
</evidence>
<organism evidence="13 14">
    <name type="scientific">Trichoplax adhaerens</name>
    <name type="common">Trichoplax reptans</name>
    <dbReference type="NCBI Taxonomy" id="10228"/>
    <lineage>
        <taxon>Eukaryota</taxon>
        <taxon>Metazoa</taxon>
        <taxon>Placozoa</taxon>
        <taxon>Uniplacotomia</taxon>
        <taxon>Trichoplacea</taxon>
        <taxon>Trichoplacidae</taxon>
        <taxon>Trichoplax</taxon>
    </lineage>
</organism>
<keyword evidence="6 9" id="KW-0560">Oxidoreductase</keyword>
<name>B3S589_TRIAD</name>
<evidence type="ECO:0000256" key="10">
    <source>
        <dbReference type="SAM" id="MobiDB-lite"/>
    </source>
</evidence>
<evidence type="ECO:0000256" key="2">
    <source>
        <dbReference type="ARBA" id="ARBA00006146"/>
    </source>
</evidence>
<feature type="domain" description="Sphingolipid delta4-desaturase N-terminal" evidence="12">
    <location>
        <begin position="5"/>
        <end position="43"/>
    </location>
</feature>
<evidence type="ECO:0000256" key="5">
    <source>
        <dbReference type="ARBA" id="ARBA00022989"/>
    </source>
</evidence>
<dbReference type="OrthoDB" id="200948at2759"/>
<feature type="transmembrane region" description="Helical" evidence="11">
    <location>
        <begin position="103"/>
        <end position="124"/>
    </location>
</feature>
<dbReference type="STRING" id="10228.B3S589"/>
<keyword evidence="8 9" id="KW-0472">Membrane</keyword>
<feature type="transmembrane region" description="Helical" evidence="11">
    <location>
        <begin position="43"/>
        <end position="62"/>
    </location>
</feature>
<keyword evidence="5 11" id="KW-1133">Transmembrane helix</keyword>
<evidence type="ECO:0000256" key="3">
    <source>
        <dbReference type="ARBA" id="ARBA00012021"/>
    </source>
</evidence>
<comment type="similarity">
    <text evidence="2 9">Belongs to the fatty acid desaturase type 1 family. DEGS subfamily.</text>
</comment>
<evidence type="ECO:0000256" key="8">
    <source>
        <dbReference type="ARBA" id="ARBA00023136"/>
    </source>
</evidence>
<evidence type="ECO:0000256" key="11">
    <source>
        <dbReference type="SAM" id="Phobius"/>
    </source>
</evidence>
<proteinExistence type="inferred from homology"/>
<dbReference type="PIRSF" id="PIRSF017228">
    <property type="entry name" value="Sphnglp_dlt4_des"/>
    <property type="match status" value="1"/>
</dbReference>
<dbReference type="PANTHER" id="PTHR12879">
    <property type="entry name" value="SPHINGOLIPID DELTA 4 DESATURASE/C-4 HYDROXYLASE PROTEIN DES2"/>
    <property type="match status" value="1"/>
</dbReference>
<dbReference type="EC" id="1.14.19.17" evidence="3"/>
<accession>B3S589</accession>
<dbReference type="CDD" id="cd03508">
    <property type="entry name" value="Delta4-sphingolipid-FADS-like"/>
    <property type="match status" value="1"/>
</dbReference>
<dbReference type="eggNOG" id="KOG2987">
    <property type="taxonomic scope" value="Eukaryota"/>
</dbReference>
<dbReference type="EMBL" id="DS985250">
    <property type="protein sequence ID" value="EDV22095.1"/>
    <property type="molecule type" value="Genomic_DNA"/>
</dbReference>
<dbReference type="OMA" id="GATCNQN"/>
<protein>
    <recommendedName>
        <fullName evidence="3">sphingolipid 4-desaturase</fullName>
        <ecNumber evidence="3">1.14.19.17</ecNumber>
    </recommendedName>
</protein>
<dbReference type="Pfam" id="PF00487">
    <property type="entry name" value="FA_desaturase"/>
    <property type="match status" value="1"/>
</dbReference>
<evidence type="ECO:0000313" key="14">
    <source>
        <dbReference type="Proteomes" id="UP000009022"/>
    </source>
</evidence>
<dbReference type="CTD" id="6756589"/>
<dbReference type="GO" id="GO:0016020">
    <property type="term" value="C:membrane"/>
    <property type="evidence" value="ECO:0007669"/>
    <property type="project" value="UniProtKB-SubCell"/>
</dbReference>
<dbReference type="InParanoid" id="B3S589"/>
<dbReference type="Pfam" id="PF08557">
    <property type="entry name" value="Lipid_DES"/>
    <property type="match status" value="1"/>
</dbReference>
<dbReference type="FunCoup" id="B3S589">
    <property type="interactions" value="1530"/>
</dbReference>
<dbReference type="AlphaFoldDB" id="B3S589"/>
<evidence type="ECO:0000313" key="13">
    <source>
        <dbReference type="EMBL" id="EDV22095.1"/>
    </source>
</evidence>
<evidence type="ECO:0000256" key="9">
    <source>
        <dbReference type="PIRNR" id="PIRNR017228"/>
    </source>
</evidence>
<dbReference type="HOGENOM" id="CLU_032156_0_0_1"/>
<feature type="transmembrane region" description="Helical" evidence="11">
    <location>
        <begin position="68"/>
        <end position="91"/>
    </location>
</feature>
<dbReference type="PhylomeDB" id="B3S589"/>
<dbReference type="GeneID" id="6756589"/>
<dbReference type="SMART" id="SM01269">
    <property type="entry name" value="Lipid_DES"/>
    <property type="match status" value="1"/>
</dbReference>
<gene>
    <name evidence="13" type="ORF">TRIADDRAFT_50675</name>
</gene>
<sequence length="339" mass="39213">MGAFCSRTEFEWSNQEEPHAIRRKEILLKHPEIKRLMGYDTRIAFISVMMVLIQIASCYYVQTCSWPTLILAAYVWGGTINHSLSLAMHEISHNLAFGHSKPLWNRILGMIVNLPIGLPASITFKKYHLEHHKFQGDELIDTDIPTDLEGRMFYNTGLKVIWVFLQPLFYAFRPVLVRPKSVEPLEVINLIVQASFDFAIYYFIGAKAISYLVIGTLLALGMHPLAGHFISEHYMFNVGYETYSYYGSLNMLAWNVGYHNEHHDFPNIPGSRLPEVRKMAPEFYDDLPHHNSWVKVIYDFIMDPTIGPYARIKRENRDKKLQKLTASKQVDSADVKKRN</sequence>
<dbReference type="RefSeq" id="XP_002115250.1">
    <property type="nucleotide sequence ID" value="XM_002115214.1"/>
</dbReference>
<dbReference type="InterPro" id="IPR013866">
    <property type="entry name" value="Sphingolipid_d4-desaturase_N"/>
</dbReference>
<dbReference type="InterPro" id="IPR005804">
    <property type="entry name" value="FA_desaturase_dom"/>
</dbReference>
<evidence type="ECO:0000256" key="7">
    <source>
        <dbReference type="ARBA" id="ARBA00023098"/>
    </source>
</evidence>
<feature type="region of interest" description="Disordered" evidence="10">
    <location>
        <begin position="320"/>
        <end position="339"/>
    </location>
</feature>
<evidence type="ECO:0000256" key="1">
    <source>
        <dbReference type="ARBA" id="ARBA00004141"/>
    </source>
</evidence>
<dbReference type="GO" id="GO:0042284">
    <property type="term" value="F:sphingolipid delta-4 desaturase activity"/>
    <property type="evidence" value="ECO:0000318"/>
    <property type="project" value="GO_Central"/>
</dbReference>